<keyword evidence="2" id="KW-1185">Reference proteome</keyword>
<dbReference type="RefSeq" id="WP_377928251.1">
    <property type="nucleotide sequence ID" value="NZ_JBHUEM010000015.1"/>
</dbReference>
<dbReference type="EMBL" id="JBHUEM010000015">
    <property type="protein sequence ID" value="MFD1737055.1"/>
    <property type="molecule type" value="Genomic_DNA"/>
</dbReference>
<reference evidence="2" key="1">
    <citation type="journal article" date="2019" name="Int. J. Syst. Evol. Microbiol.">
        <title>The Global Catalogue of Microorganisms (GCM) 10K type strain sequencing project: providing services to taxonomists for standard genome sequencing and annotation.</title>
        <authorList>
            <consortium name="The Broad Institute Genomics Platform"/>
            <consortium name="The Broad Institute Genome Sequencing Center for Infectious Disease"/>
            <person name="Wu L."/>
            <person name="Ma J."/>
        </authorList>
    </citation>
    <scope>NUCLEOTIDE SEQUENCE [LARGE SCALE GENOMIC DNA]</scope>
    <source>
        <strain evidence="2">CCUG 49339</strain>
    </source>
</reference>
<dbReference type="Proteomes" id="UP001597214">
    <property type="component" value="Unassembled WGS sequence"/>
</dbReference>
<gene>
    <name evidence="1" type="ORF">ACFSCX_10880</name>
</gene>
<protein>
    <submittedName>
        <fullName evidence="1">Uncharacterized protein</fullName>
    </submittedName>
</protein>
<accession>A0ABW4LPF4</accession>
<evidence type="ECO:0000313" key="1">
    <source>
        <dbReference type="EMBL" id="MFD1737055.1"/>
    </source>
</evidence>
<comment type="caution">
    <text evidence="1">The sequence shown here is derived from an EMBL/GenBank/DDBJ whole genome shotgun (WGS) entry which is preliminary data.</text>
</comment>
<proteinExistence type="predicted"/>
<organism evidence="1 2">
    <name type="scientific">Bacillus salitolerans</name>
    <dbReference type="NCBI Taxonomy" id="1437434"/>
    <lineage>
        <taxon>Bacteria</taxon>
        <taxon>Bacillati</taxon>
        <taxon>Bacillota</taxon>
        <taxon>Bacilli</taxon>
        <taxon>Bacillales</taxon>
        <taxon>Bacillaceae</taxon>
        <taxon>Bacillus</taxon>
    </lineage>
</organism>
<evidence type="ECO:0000313" key="2">
    <source>
        <dbReference type="Proteomes" id="UP001597214"/>
    </source>
</evidence>
<sequence length="62" mass="7320">MEKMVMELTQHFESVELKSVPKKGKQELNNHDTASNSSIQYSYQYAIQYFPLNFELIEEYLG</sequence>
<name>A0ABW4LPF4_9BACI</name>